<evidence type="ECO:0000313" key="3">
    <source>
        <dbReference type="WBParaSite" id="GPLIN_000415300"/>
    </source>
</evidence>
<dbReference type="WBParaSite" id="GPLIN_000415300">
    <property type="protein sequence ID" value="GPLIN_000415300"/>
    <property type="gene ID" value="GPLIN_000415300"/>
</dbReference>
<organism evidence="2 3">
    <name type="scientific">Globodera pallida</name>
    <name type="common">Potato cyst nematode worm</name>
    <name type="synonym">Heterodera pallida</name>
    <dbReference type="NCBI Taxonomy" id="36090"/>
    <lineage>
        <taxon>Eukaryota</taxon>
        <taxon>Metazoa</taxon>
        <taxon>Ecdysozoa</taxon>
        <taxon>Nematoda</taxon>
        <taxon>Chromadorea</taxon>
        <taxon>Rhabditida</taxon>
        <taxon>Tylenchina</taxon>
        <taxon>Tylenchomorpha</taxon>
        <taxon>Tylenchoidea</taxon>
        <taxon>Heteroderidae</taxon>
        <taxon>Heteroderinae</taxon>
        <taxon>Globodera</taxon>
    </lineage>
</organism>
<protein>
    <submittedName>
        <fullName evidence="3">GAGE domain-containing protein</fullName>
    </submittedName>
</protein>
<sequence length="126" mass="13862">MEDVQSTSKFVQSNVQEDSDDSDDIMFVDVPAKEKKAEEDIFFIDPPLHEQAVHPASTAMNAVLTQAQLPGENQADELALIVESCQEQEPMAQAEEPVAIAGSKTRATYKRPWINNAVDKTLPHGP</sequence>
<dbReference type="AlphaFoldDB" id="A0A183BU67"/>
<reference evidence="2" key="1">
    <citation type="submission" date="2013-12" db="EMBL/GenBank/DDBJ databases">
        <authorList>
            <person name="Aslett M."/>
        </authorList>
    </citation>
    <scope>NUCLEOTIDE SEQUENCE [LARGE SCALE GENOMIC DNA]</scope>
    <source>
        <strain evidence="2">Lindley</strain>
    </source>
</reference>
<reference evidence="2" key="2">
    <citation type="submission" date="2014-05" db="EMBL/GenBank/DDBJ databases">
        <title>The genome and life-stage specific transcriptomes of Globodera pallida elucidate key aspects of plant parasitism by a cyst nematode.</title>
        <authorList>
            <person name="Cotton J.A."/>
            <person name="Lilley C.J."/>
            <person name="Jones L.M."/>
            <person name="Kikuchi T."/>
            <person name="Reid A.J."/>
            <person name="Thorpe P."/>
            <person name="Tsai I.J."/>
            <person name="Beasley H."/>
            <person name="Blok V."/>
            <person name="Cock P.J.A."/>
            <person name="Van den Akker S.E."/>
            <person name="Holroyd N."/>
            <person name="Hunt M."/>
            <person name="Mantelin S."/>
            <person name="Naghra H."/>
            <person name="Pain A."/>
            <person name="Palomares-Rius J.E."/>
            <person name="Zarowiecki M."/>
            <person name="Berriman M."/>
            <person name="Jones J.T."/>
            <person name="Urwin P.E."/>
        </authorList>
    </citation>
    <scope>NUCLEOTIDE SEQUENCE [LARGE SCALE GENOMIC DNA]</scope>
    <source>
        <strain evidence="2">Lindley</strain>
    </source>
</reference>
<accession>A0A183BU67</accession>
<proteinExistence type="predicted"/>
<name>A0A183BU67_GLOPA</name>
<feature type="compositionally biased region" description="Polar residues" evidence="1">
    <location>
        <begin position="1"/>
        <end position="16"/>
    </location>
</feature>
<feature type="region of interest" description="Disordered" evidence="1">
    <location>
        <begin position="1"/>
        <end position="25"/>
    </location>
</feature>
<keyword evidence="2" id="KW-1185">Reference proteome</keyword>
<dbReference type="Proteomes" id="UP000050741">
    <property type="component" value="Unassembled WGS sequence"/>
</dbReference>
<evidence type="ECO:0000256" key="1">
    <source>
        <dbReference type="SAM" id="MobiDB-lite"/>
    </source>
</evidence>
<reference evidence="3" key="3">
    <citation type="submission" date="2016-06" db="UniProtKB">
        <authorList>
            <consortium name="WormBaseParasite"/>
        </authorList>
    </citation>
    <scope>IDENTIFICATION</scope>
</reference>
<evidence type="ECO:0000313" key="2">
    <source>
        <dbReference type="Proteomes" id="UP000050741"/>
    </source>
</evidence>